<dbReference type="Gene3D" id="2.60.40.2070">
    <property type="match status" value="1"/>
</dbReference>
<keyword evidence="7" id="KW-0472">Membrane</keyword>
<dbReference type="Proteomes" id="UP000248899">
    <property type="component" value="Unassembled WGS sequence"/>
</dbReference>
<dbReference type="EMBL" id="QLUZ01000012">
    <property type="protein sequence ID" value="RAQ07077.1"/>
    <property type="molecule type" value="Genomic_DNA"/>
</dbReference>
<comment type="similarity">
    <text evidence="2">Belongs to the fimbrial export usher family.</text>
</comment>
<dbReference type="PANTHER" id="PTHR30451">
    <property type="entry name" value="OUTER MEMBRANE USHER PROTEIN"/>
    <property type="match status" value="1"/>
</dbReference>
<evidence type="ECO:0000256" key="6">
    <source>
        <dbReference type="ARBA" id="ARBA00022729"/>
    </source>
</evidence>
<evidence type="ECO:0000256" key="4">
    <source>
        <dbReference type="ARBA" id="ARBA00022452"/>
    </source>
</evidence>
<evidence type="ECO:0000259" key="9">
    <source>
        <dbReference type="Pfam" id="PF13953"/>
    </source>
</evidence>
<evidence type="ECO:0000256" key="1">
    <source>
        <dbReference type="ARBA" id="ARBA00004571"/>
    </source>
</evidence>
<keyword evidence="4" id="KW-1134">Transmembrane beta strand</keyword>
<dbReference type="FunFam" id="2.60.40.3110:FF:000001">
    <property type="entry name" value="Putative fimbrial outer membrane usher"/>
    <property type="match status" value="1"/>
</dbReference>
<protein>
    <submittedName>
        <fullName evidence="11">Fimbrial biogenesis outer membrane usher protein</fullName>
    </submittedName>
</protein>
<reference evidence="11 12" key="1">
    <citation type="submission" date="2018-06" db="EMBL/GenBank/DDBJ databases">
        <title>Towards the identification of Burkholderia cepacia strain which caused fatal septicemia.</title>
        <authorList>
            <person name="Bui L.A.T."/>
            <person name="Zakharova I.B."/>
            <person name="Shpak I.M."/>
            <person name="Teteryatnikova N."/>
            <person name="Ustinov D.V."/>
            <person name="Kuzyutina Y.A."/>
            <person name="Nguyen H.N."/>
            <person name="Antonov A.S."/>
            <person name="Avdyusheva E.F."/>
            <person name="Victorov D.V."/>
        </authorList>
    </citation>
    <scope>NUCLEOTIDE SEQUENCE [LARGE SCALE GENOMIC DNA]</scope>
    <source>
        <strain evidence="11 12">PT02</strain>
    </source>
</reference>
<evidence type="ECO:0000256" key="3">
    <source>
        <dbReference type="ARBA" id="ARBA00022448"/>
    </source>
</evidence>
<evidence type="ECO:0000259" key="10">
    <source>
        <dbReference type="Pfam" id="PF13954"/>
    </source>
</evidence>
<dbReference type="InterPro" id="IPR025949">
    <property type="entry name" value="PapC-like_C"/>
</dbReference>
<dbReference type="AlphaFoldDB" id="A0AAQ0FAR3"/>
<evidence type="ECO:0000313" key="12">
    <source>
        <dbReference type="Proteomes" id="UP000248899"/>
    </source>
</evidence>
<evidence type="ECO:0000256" key="7">
    <source>
        <dbReference type="ARBA" id="ARBA00023136"/>
    </source>
</evidence>
<feature type="domain" description="PapC-like C-terminal" evidence="9">
    <location>
        <begin position="775"/>
        <end position="838"/>
    </location>
</feature>
<comment type="caution">
    <text evidence="11">The sequence shown here is derived from an EMBL/GenBank/DDBJ whole genome shotgun (WGS) entry which is preliminary data.</text>
</comment>
<organism evidence="11 12">
    <name type="scientific">Burkholderia cepacia</name>
    <name type="common">Pseudomonas cepacia</name>
    <dbReference type="NCBI Taxonomy" id="292"/>
    <lineage>
        <taxon>Bacteria</taxon>
        <taxon>Pseudomonadati</taxon>
        <taxon>Pseudomonadota</taxon>
        <taxon>Betaproteobacteria</taxon>
        <taxon>Burkholderiales</taxon>
        <taxon>Burkholderiaceae</taxon>
        <taxon>Burkholderia</taxon>
        <taxon>Burkholderia cepacia complex</taxon>
    </lineage>
</organism>
<dbReference type="GO" id="GO:0015473">
    <property type="term" value="F:fimbrial usher porin activity"/>
    <property type="evidence" value="ECO:0007669"/>
    <property type="project" value="InterPro"/>
</dbReference>
<comment type="subcellular location">
    <subcellularLocation>
        <location evidence="1">Cell outer membrane</location>
        <topology evidence="1">Multi-pass membrane protein</topology>
    </subcellularLocation>
</comment>
<evidence type="ECO:0000256" key="2">
    <source>
        <dbReference type="ARBA" id="ARBA00008064"/>
    </source>
</evidence>
<dbReference type="FunFam" id="2.60.40.2610:FF:000001">
    <property type="entry name" value="Outer membrane fimbrial usher protein"/>
    <property type="match status" value="1"/>
</dbReference>
<dbReference type="GO" id="GO:0009297">
    <property type="term" value="P:pilus assembly"/>
    <property type="evidence" value="ECO:0007669"/>
    <property type="project" value="InterPro"/>
</dbReference>
<evidence type="ECO:0000256" key="8">
    <source>
        <dbReference type="ARBA" id="ARBA00023237"/>
    </source>
</evidence>
<name>A0AAQ0FAR3_BURCE</name>
<dbReference type="Gene3D" id="3.10.20.410">
    <property type="match status" value="1"/>
</dbReference>
<evidence type="ECO:0000256" key="5">
    <source>
        <dbReference type="ARBA" id="ARBA00022692"/>
    </source>
</evidence>
<evidence type="ECO:0000313" key="11">
    <source>
        <dbReference type="EMBL" id="RAQ07077.1"/>
    </source>
</evidence>
<dbReference type="Pfam" id="PF13954">
    <property type="entry name" value="PapC_N"/>
    <property type="match status" value="1"/>
</dbReference>
<dbReference type="InterPro" id="IPR000015">
    <property type="entry name" value="Fimb_usher"/>
</dbReference>
<dbReference type="PANTHER" id="PTHR30451:SF20">
    <property type="entry name" value="FIMBRIAE USHER"/>
    <property type="match status" value="1"/>
</dbReference>
<keyword evidence="8" id="KW-0998">Cell outer membrane</keyword>
<dbReference type="Gene3D" id="2.60.40.3110">
    <property type="match status" value="1"/>
</dbReference>
<gene>
    <name evidence="11" type="ORF">DPR02_21305</name>
</gene>
<keyword evidence="3" id="KW-0813">Transport</keyword>
<dbReference type="InterPro" id="IPR037224">
    <property type="entry name" value="PapC_N_sf"/>
</dbReference>
<keyword evidence="6" id="KW-0732">Signal</keyword>
<proteinExistence type="inferred from homology"/>
<feature type="domain" description="PapC N-terminal" evidence="10">
    <location>
        <begin position="53"/>
        <end position="200"/>
    </location>
</feature>
<dbReference type="GO" id="GO:0009279">
    <property type="term" value="C:cell outer membrane"/>
    <property type="evidence" value="ECO:0007669"/>
    <property type="project" value="UniProtKB-SubCell"/>
</dbReference>
<accession>A0AAQ0FAR3</accession>
<dbReference type="Pfam" id="PF00577">
    <property type="entry name" value="Usher"/>
    <property type="match status" value="1"/>
</dbReference>
<dbReference type="InterPro" id="IPR043142">
    <property type="entry name" value="PapC-like_C_sf"/>
</dbReference>
<sequence>MTPIRHSLRKLHDTPREKLLHLLVLGCIAAWANDARAESAPAQNPSMQLAHVEFDDAFLANRVGKDFDISRFAQRNIAAPGIYSLDIYVGSEWAGRHDVRFEVVPGAEDARPCFDEALLKRVGVDFRKLAPDVVSQLSGENACLSIERVVPEARAMFDFARQKLTLSIPQASLARQARGYVSRDQWSSGVPVGILGYNANLYTFKGAGQSAQTQGYLGLNGGVNVGDWRFRHEGSYTWSSQGEHRYQGIATYVQRDLPSISSQLVVGESYTTGELFDSTQFRGVHLSTDDRMLPDSLRGYAPVVRGIANSNAKVTIRQNGVTIYETTVAPGNFEIDDLYPTGYGGDLHVSVTESDGGVHTFTVPYAAVPLSLRPGIGRYSFVAGTLQNAQGGGHPLFAQATYQRGLTNLLTAYGGATIASSYASVMIGGAFNTSLGAIGADVTYATTSIPGVGRFNGTSARVSFAKSVAATGTDIAIAAYRHSTSGYFGLNEAMQAREGQEAAAIWRPRHRASLTLTQRLGEKGGRLNVVASASNYWNRSGADVDYSLGYTNQFRNVSYSLTATRQRNVGGEMGTLYYASVSIPLGGKQPVTLTGNVSRDTYGRTRVQSTLSGSLGTDNALSYGISANHVSGTGTGTSTTDGSANVTYRARSAEFSASGGGGAHYQQGSIGMRGAVVAHGGGITFSQPVSETFAIVEAPGAAGARVANATGVRIDGNGYAVVPYLTPYNLNTISLDPKGISMDVEMKETSRQIAPRAGAVPLIRFATETGRSAIVQAHRQDGEPLPFGATVHDETDKEIGIVGQASRILARGLNDSGALTVRWGADDGSVCRIAYELPTIKRQRKATAVQQITGVCTPMAAVAGNQ</sequence>
<dbReference type="Gene3D" id="2.60.40.2610">
    <property type="entry name" value="Outer membrane usher protein FimD, plug domain"/>
    <property type="match status" value="1"/>
</dbReference>
<dbReference type="RefSeq" id="WP_111940887.1">
    <property type="nucleotide sequence ID" value="NZ_QLUZ01000012.1"/>
</dbReference>
<keyword evidence="5" id="KW-0812">Transmembrane</keyword>
<dbReference type="Pfam" id="PF13953">
    <property type="entry name" value="PapC_C"/>
    <property type="match status" value="1"/>
</dbReference>
<dbReference type="SUPFAM" id="SSF141729">
    <property type="entry name" value="FimD N-terminal domain-like"/>
    <property type="match status" value="1"/>
</dbReference>
<dbReference type="InterPro" id="IPR025885">
    <property type="entry name" value="PapC_N"/>
</dbReference>
<dbReference type="InterPro" id="IPR042186">
    <property type="entry name" value="FimD_plug_dom"/>
</dbReference>